<feature type="non-terminal residue" evidence="1">
    <location>
        <position position="43"/>
    </location>
</feature>
<organism evidence="1">
    <name type="scientific">marine metagenome</name>
    <dbReference type="NCBI Taxonomy" id="408172"/>
    <lineage>
        <taxon>unclassified sequences</taxon>
        <taxon>metagenomes</taxon>
        <taxon>ecological metagenomes</taxon>
    </lineage>
</organism>
<proteinExistence type="predicted"/>
<dbReference type="AlphaFoldDB" id="A0A381U8F2"/>
<sequence>MREWILGNVQANQPVLLRLQCGLSSYRQSTQAKLVTCLGCFAV</sequence>
<protein>
    <submittedName>
        <fullName evidence="1">Uncharacterized protein</fullName>
    </submittedName>
</protein>
<reference evidence="1" key="1">
    <citation type="submission" date="2018-05" db="EMBL/GenBank/DDBJ databases">
        <authorList>
            <person name="Lanie J.A."/>
            <person name="Ng W.-L."/>
            <person name="Kazmierczak K.M."/>
            <person name="Andrzejewski T.M."/>
            <person name="Davidsen T.M."/>
            <person name="Wayne K.J."/>
            <person name="Tettelin H."/>
            <person name="Glass J.I."/>
            <person name="Rusch D."/>
            <person name="Podicherti R."/>
            <person name="Tsui H.-C.T."/>
            <person name="Winkler M.E."/>
        </authorList>
    </citation>
    <scope>NUCLEOTIDE SEQUENCE</scope>
</reference>
<gene>
    <name evidence="1" type="ORF">METZ01_LOCUS76682</name>
</gene>
<evidence type="ECO:0000313" key="1">
    <source>
        <dbReference type="EMBL" id="SVA23828.1"/>
    </source>
</evidence>
<name>A0A381U8F2_9ZZZZ</name>
<dbReference type="EMBL" id="UINC01005833">
    <property type="protein sequence ID" value="SVA23828.1"/>
    <property type="molecule type" value="Genomic_DNA"/>
</dbReference>
<accession>A0A381U8F2</accession>